<dbReference type="PANTHER" id="PTHR24178">
    <property type="entry name" value="MOLTING PROTEIN MLT-4"/>
    <property type="match status" value="1"/>
</dbReference>
<dbReference type="EMBL" id="AE016823">
    <property type="protein sequence ID" value="AAS70962.1"/>
    <property type="molecule type" value="Genomic_DNA"/>
</dbReference>
<evidence type="ECO:0000256" key="3">
    <source>
        <dbReference type="PROSITE-ProRule" id="PRU00023"/>
    </source>
</evidence>
<evidence type="ECO:0000313" key="4">
    <source>
        <dbReference type="EMBL" id="AAS70962.1"/>
    </source>
</evidence>
<dbReference type="Pfam" id="PF12796">
    <property type="entry name" value="Ank_2"/>
    <property type="match status" value="1"/>
</dbReference>
<dbReference type="AlphaFoldDB" id="Q72PS4"/>
<dbReference type="PROSITE" id="PS50088">
    <property type="entry name" value="ANK_REPEAT"/>
    <property type="match status" value="1"/>
</dbReference>
<dbReference type="HOGENOM" id="CLU_905517_0_0_12"/>
<dbReference type="SUPFAM" id="SSF48403">
    <property type="entry name" value="Ankyrin repeat"/>
    <property type="match status" value="1"/>
</dbReference>
<accession>Q72PS4</accession>
<feature type="repeat" description="ANK" evidence="3">
    <location>
        <begin position="262"/>
        <end position="294"/>
    </location>
</feature>
<evidence type="ECO:0000313" key="5">
    <source>
        <dbReference type="Proteomes" id="UP000007037"/>
    </source>
</evidence>
<dbReference type="Gene3D" id="1.25.40.20">
    <property type="entry name" value="Ankyrin repeat-containing domain"/>
    <property type="match status" value="2"/>
</dbReference>
<dbReference type="KEGG" id="lic:LIC_12393"/>
<reference evidence="4 5" key="1">
    <citation type="journal article" date="2004" name="J. Bacteriol.">
        <title>Comparative genomics of two Leptospira interrogans serovars reveals novel insights into physiology and pathogenesis.</title>
        <authorList>
            <person name="Nascimento A.L."/>
            <person name="Ko A.I."/>
            <person name="Martins E.A."/>
            <person name="Monteiro-Vitorello C.B."/>
            <person name="Ho P.L."/>
            <person name="Haake D.A."/>
            <person name="Verjovski-Almeida S."/>
            <person name="Hartskeerl R.A."/>
            <person name="Marques M.V."/>
            <person name="Oliveira M.C."/>
            <person name="Menck C.F."/>
            <person name="Leite L.C."/>
            <person name="Carrer H."/>
            <person name="Coutinho L.L."/>
            <person name="Degrave W.M."/>
            <person name="Dellagostin O.A."/>
            <person name="El-Dorry H."/>
            <person name="Ferro E.S."/>
            <person name="Ferro M.I."/>
            <person name="Furlan L.R."/>
            <person name="Gamberini M."/>
            <person name="Giglioti E.A."/>
            <person name="Goes-Neto A."/>
            <person name="Goldman G.H."/>
            <person name="Goldman M.H."/>
            <person name="Harakava R."/>
            <person name="Jeronimo S.M."/>
            <person name="Junqueira-De-Azevedo I.L."/>
            <person name="Kimura E.T."/>
            <person name="Kuramae E.E."/>
            <person name="Lemos E.G."/>
            <person name="Lemos M.V."/>
            <person name="Marino C.L."/>
            <person name="Nunes L.R."/>
            <person name="De Oliveira R.C."/>
            <person name="Pereira G.G."/>
            <person name="Reis M.S."/>
            <person name="Schriefer A."/>
            <person name="Siqueira W.J."/>
            <person name="Sommer P."/>
            <person name="Tsai S.M."/>
            <person name="Simpson A.J."/>
            <person name="Ferro J.A."/>
            <person name="Camargo L.E."/>
            <person name="Kitajima J.P."/>
            <person name="Setubal J.C."/>
            <person name="Van Sluys M.A."/>
        </authorList>
    </citation>
    <scope>NUCLEOTIDE SEQUENCE [LARGE SCALE GENOMIC DNA]</scope>
    <source>
        <strain evidence="4 5">Fiocruz L1-130</strain>
    </source>
</reference>
<keyword evidence="1" id="KW-0677">Repeat</keyword>
<proteinExistence type="predicted"/>
<dbReference type="PROSITE" id="PS50297">
    <property type="entry name" value="ANK_REP_REGION"/>
    <property type="match status" value="1"/>
</dbReference>
<protein>
    <submittedName>
        <fullName evidence="4">Ankyrin-like protein</fullName>
    </submittedName>
</protein>
<organism evidence="4 5">
    <name type="scientific">Leptospira interrogans serogroup Icterohaemorrhagiae serovar copenhageni (strain Fiocruz L1-130)</name>
    <dbReference type="NCBI Taxonomy" id="267671"/>
    <lineage>
        <taxon>Bacteria</taxon>
        <taxon>Pseudomonadati</taxon>
        <taxon>Spirochaetota</taxon>
        <taxon>Spirochaetia</taxon>
        <taxon>Leptospirales</taxon>
        <taxon>Leptospiraceae</taxon>
        <taxon>Leptospira</taxon>
    </lineage>
</organism>
<sequence length="327" mass="36178">MLHEYLTMISKIHNIPYFFLMVPFFLLADPILDNEFLRSVQEGDPKKTQLLIQAGASVDATDSRGKTALMLADHRPEVAEVLIRAGANVNAQDKDGNSVLMESLSGLLDVKVLDIDDLAVPKRLIESGAKLEYISKISDNKTISVSILNVAIRRGNLVLVQFLVDNHADVNFDKGNPEEFPLFLACGAGSSTANFAIVEFLLKNNAKPDYTSRLHEKNQDGKQIQVGVDNALHFLSEESNIDPRIPELLVKSGTNLNHRNAEGITPLLKSILKKRISLSEKLLELGADPNIADIQGRTPLEEVRKQKLTDLETLILKKIGINEKISQ</sequence>
<gene>
    <name evidence="4" type="ordered locus">LIC_12393</name>
</gene>
<dbReference type="Proteomes" id="UP000007037">
    <property type="component" value="Chromosome I"/>
</dbReference>
<name>Q72PS4_LEPIC</name>
<evidence type="ECO:0000256" key="1">
    <source>
        <dbReference type="ARBA" id="ARBA00022737"/>
    </source>
</evidence>
<keyword evidence="2 3" id="KW-0040">ANK repeat</keyword>
<dbReference type="SMART" id="SM00248">
    <property type="entry name" value="ANK"/>
    <property type="match status" value="6"/>
</dbReference>
<evidence type="ECO:0000256" key="2">
    <source>
        <dbReference type="ARBA" id="ARBA00023043"/>
    </source>
</evidence>
<dbReference type="InterPro" id="IPR036770">
    <property type="entry name" value="Ankyrin_rpt-contain_sf"/>
</dbReference>
<dbReference type="InterPro" id="IPR002110">
    <property type="entry name" value="Ankyrin_rpt"/>
</dbReference>